<evidence type="ECO:0000256" key="11">
    <source>
        <dbReference type="PROSITE-ProRule" id="PRU00076"/>
    </source>
</evidence>
<evidence type="ECO:0000256" key="7">
    <source>
        <dbReference type="ARBA" id="ARBA00022737"/>
    </source>
</evidence>
<evidence type="ECO:0000256" key="1">
    <source>
        <dbReference type="ARBA" id="ARBA00004496"/>
    </source>
</evidence>
<protein>
    <submittedName>
        <fullName evidence="13">EGF domain containing protein</fullName>
    </submittedName>
</protein>
<dbReference type="AlphaFoldDB" id="A0A077Z6C6"/>
<evidence type="ECO:0000256" key="8">
    <source>
        <dbReference type="ARBA" id="ARBA00022837"/>
    </source>
</evidence>
<dbReference type="PROSITE" id="PS50026">
    <property type="entry name" value="EGF_3"/>
    <property type="match status" value="2"/>
</dbReference>
<keyword evidence="3" id="KW-0963">Cytoplasm</keyword>
<reference evidence="13" key="1">
    <citation type="submission" date="2014-01" db="EMBL/GenBank/DDBJ databases">
        <authorList>
            <person name="Aslett M."/>
        </authorList>
    </citation>
    <scope>NUCLEOTIDE SEQUENCE</scope>
</reference>
<dbReference type="InterPro" id="IPR051830">
    <property type="entry name" value="NOTCH_homolog"/>
</dbReference>
<feature type="disulfide bond" evidence="11">
    <location>
        <begin position="42"/>
        <end position="51"/>
    </location>
</feature>
<evidence type="ECO:0000256" key="6">
    <source>
        <dbReference type="ARBA" id="ARBA00022729"/>
    </source>
</evidence>
<dbReference type="PROSITE" id="PS00022">
    <property type="entry name" value="EGF_1"/>
    <property type="match status" value="2"/>
</dbReference>
<dbReference type="SMART" id="SM00181">
    <property type="entry name" value="EGF"/>
    <property type="match status" value="2"/>
</dbReference>
<keyword evidence="6" id="KW-0732">Signal</keyword>
<dbReference type="InterPro" id="IPR000742">
    <property type="entry name" value="EGF"/>
</dbReference>
<reference evidence="13" key="2">
    <citation type="submission" date="2014-03" db="EMBL/GenBank/DDBJ databases">
        <title>The whipworm genome and dual-species transcriptomics of an intimate host-pathogen interaction.</title>
        <authorList>
            <person name="Foth B.J."/>
            <person name="Tsai I.J."/>
            <person name="Reid A.J."/>
            <person name="Bancroft A.J."/>
            <person name="Nichol S."/>
            <person name="Tracey A."/>
            <person name="Holroyd N."/>
            <person name="Cotton J.A."/>
            <person name="Stanley E.J."/>
            <person name="Zarowiecki M."/>
            <person name="Liu J.Z."/>
            <person name="Huckvale T."/>
            <person name="Cooper P.J."/>
            <person name="Grencis R.K."/>
            <person name="Berriman M."/>
        </authorList>
    </citation>
    <scope>NUCLEOTIDE SEQUENCE [LARGE SCALE GENOMIC DNA]</scope>
</reference>
<name>A0A077Z6C6_TRITR</name>
<comment type="caution">
    <text evidence="11">Lacks conserved residue(s) required for the propagation of feature annotation.</text>
</comment>
<keyword evidence="4" id="KW-0964">Secreted</keyword>
<feature type="domain" description="EGF-like" evidence="12">
    <location>
        <begin position="61"/>
        <end position="88"/>
    </location>
</feature>
<dbReference type="OrthoDB" id="5912267at2759"/>
<keyword evidence="8" id="KW-0106">Calcium</keyword>
<dbReference type="Pfam" id="PF00008">
    <property type="entry name" value="EGF"/>
    <property type="match status" value="1"/>
</dbReference>
<evidence type="ECO:0000256" key="9">
    <source>
        <dbReference type="ARBA" id="ARBA00023157"/>
    </source>
</evidence>
<keyword evidence="9 11" id="KW-1015">Disulfide bond</keyword>
<keyword evidence="10" id="KW-0325">Glycoprotein</keyword>
<evidence type="ECO:0000256" key="3">
    <source>
        <dbReference type="ARBA" id="ARBA00022490"/>
    </source>
</evidence>
<evidence type="ECO:0000256" key="2">
    <source>
        <dbReference type="ARBA" id="ARBA00004613"/>
    </source>
</evidence>
<evidence type="ECO:0000313" key="13">
    <source>
        <dbReference type="EMBL" id="CDW55379.1"/>
    </source>
</evidence>
<organism evidence="13 14">
    <name type="scientific">Trichuris trichiura</name>
    <name type="common">Whipworm</name>
    <name type="synonym">Trichocephalus trichiurus</name>
    <dbReference type="NCBI Taxonomy" id="36087"/>
    <lineage>
        <taxon>Eukaryota</taxon>
        <taxon>Metazoa</taxon>
        <taxon>Ecdysozoa</taxon>
        <taxon>Nematoda</taxon>
        <taxon>Enoplea</taxon>
        <taxon>Dorylaimia</taxon>
        <taxon>Trichinellida</taxon>
        <taxon>Trichuridae</taxon>
        <taxon>Trichuris</taxon>
    </lineage>
</organism>
<dbReference type="GO" id="GO:0005737">
    <property type="term" value="C:cytoplasm"/>
    <property type="evidence" value="ECO:0007669"/>
    <property type="project" value="UniProtKB-SubCell"/>
</dbReference>
<dbReference type="Gene3D" id="2.10.25.10">
    <property type="entry name" value="Laminin"/>
    <property type="match status" value="1"/>
</dbReference>
<evidence type="ECO:0000256" key="5">
    <source>
        <dbReference type="ARBA" id="ARBA00022536"/>
    </source>
</evidence>
<dbReference type="GO" id="GO:0005576">
    <property type="term" value="C:extracellular region"/>
    <property type="evidence" value="ECO:0007669"/>
    <property type="project" value="UniProtKB-SubCell"/>
</dbReference>
<gene>
    <name evidence="13" type="ORF">TTRE_0000365101</name>
</gene>
<dbReference type="FunFam" id="2.10.25.10:FF:000425">
    <property type="entry name" value="Eyes shut homolog"/>
    <property type="match status" value="1"/>
</dbReference>
<comment type="subcellular location">
    <subcellularLocation>
        <location evidence="1">Cytoplasm</location>
    </subcellularLocation>
    <subcellularLocation>
        <location evidence="2">Secreted</location>
    </subcellularLocation>
</comment>
<dbReference type="SUPFAM" id="SSF57196">
    <property type="entry name" value="EGF/Laminin"/>
    <property type="match status" value="2"/>
</dbReference>
<keyword evidence="14" id="KW-1185">Reference proteome</keyword>
<accession>A0A077Z6C6</accession>
<evidence type="ECO:0000259" key="12">
    <source>
        <dbReference type="PROSITE" id="PS50026"/>
    </source>
</evidence>
<proteinExistence type="predicted"/>
<dbReference type="PANTHER" id="PTHR24033">
    <property type="entry name" value="EGF-LIKE DOMAIN-CONTAINING PROTEIN"/>
    <property type="match status" value="1"/>
</dbReference>
<dbReference type="CDD" id="cd00054">
    <property type="entry name" value="EGF_CA"/>
    <property type="match status" value="1"/>
</dbReference>
<feature type="domain" description="EGF-like" evidence="12">
    <location>
        <begin position="14"/>
        <end position="52"/>
    </location>
</feature>
<evidence type="ECO:0000313" key="14">
    <source>
        <dbReference type="Proteomes" id="UP000030665"/>
    </source>
</evidence>
<keyword evidence="5 11" id="KW-0245">EGF-like domain</keyword>
<sequence length="120" mass="13778">MYLLQRVYRHALRNGYISFILRSSCQNGGKCQALQRGFRCICPPGFFGYRCEFGNARIRLAWDPCTPNPCANDGYCKCPTNFWGKHCETGTFFCEFPIENKVTCSKQNVILFKHTVFLGV</sequence>
<dbReference type="Proteomes" id="UP000030665">
    <property type="component" value="Unassembled WGS sequence"/>
</dbReference>
<dbReference type="STRING" id="36087.A0A077Z6C6"/>
<dbReference type="PANTHER" id="PTHR24033:SF193">
    <property type="entry name" value="NETRIN-G1-RELATED"/>
    <property type="match status" value="1"/>
</dbReference>
<keyword evidence="7" id="KW-0677">Repeat</keyword>
<evidence type="ECO:0000256" key="10">
    <source>
        <dbReference type="ARBA" id="ARBA00023180"/>
    </source>
</evidence>
<feature type="disulfide bond" evidence="11">
    <location>
        <begin position="78"/>
        <end position="87"/>
    </location>
</feature>
<evidence type="ECO:0000256" key="4">
    <source>
        <dbReference type="ARBA" id="ARBA00022525"/>
    </source>
</evidence>
<dbReference type="PROSITE" id="PS01186">
    <property type="entry name" value="EGF_2"/>
    <property type="match status" value="1"/>
</dbReference>
<dbReference type="EMBL" id="HG805951">
    <property type="protein sequence ID" value="CDW55379.1"/>
    <property type="molecule type" value="Genomic_DNA"/>
</dbReference>